<dbReference type="Proteomes" id="UP000825438">
    <property type="component" value="Chromosome VI"/>
</dbReference>
<dbReference type="EMBL" id="CP076754">
    <property type="protein sequence ID" value="QWW25537.1"/>
    <property type="molecule type" value="Genomic_DNA"/>
</dbReference>
<gene>
    <name evidence="1" type="ORF">CA7LBN_004424</name>
</gene>
<dbReference type="Gene3D" id="1.20.5.340">
    <property type="match status" value="1"/>
</dbReference>
<dbReference type="AlphaFoldDB" id="A0A8F2W4I8"/>
<name>A0A8F2W4I8_CANAR</name>
<organism evidence="1">
    <name type="scientific">Candidozyma auris</name>
    <name type="common">Yeast</name>
    <name type="synonym">Candida auris</name>
    <dbReference type="NCBI Taxonomy" id="498019"/>
    <lineage>
        <taxon>Eukaryota</taxon>
        <taxon>Fungi</taxon>
        <taxon>Dikarya</taxon>
        <taxon>Ascomycota</taxon>
        <taxon>Saccharomycotina</taxon>
        <taxon>Pichiomycetes</taxon>
        <taxon>Metschnikowiaceae</taxon>
        <taxon>Candidozyma</taxon>
    </lineage>
</organism>
<protein>
    <submittedName>
        <fullName evidence="1">Uncharacterized protein</fullName>
    </submittedName>
</protein>
<evidence type="ECO:0000313" key="1">
    <source>
        <dbReference type="EMBL" id="QWW25537.1"/>
    </source>
</evidence>
<reference evidence="1" key="1">
    <citation type="submission" date="2021-06" db="EMBL/GenBank/DDBJ databases">
        <title>Candida auris outbreak in lebanese hospital.</title>
        <authorList>
            <person name="Finianos M."/>
        </authorList>
    </citation>
    <scope>NUCLEOTIDE SEQUENCE</scope>
    <source>
        <strain evidence="1">CA7LBN</strain>
    </source>
</reference>
<proteinExistence type="predicted"/>
<accession>A0A8F2W4I8</accession>
<sequence>MIGIYRRTTMSEDDGDFHPIELAAHSLLSGSLDSLNENFLQLHRSQHVLLTRLKMISDRLDKIEGGLGDKIAASDVTAVYQQVKAIKAKLQESEKRLTKVEKRVDRL</sequence>